<dbReference type="RefSeq" id="WP_344245951.1">
    <property type="nucleotide sequence ID" value="NZ_BAAAPM010000003.1"/>
</dbReference>
<sequence>MTTAQPVRIRTSARPVEFVAFVAVVDESGHEVRVRFRRSNHGGLQWRCDQCGRHRFSTCPHELAAAHAWRARHDDLSIKEDR</sequence>
<gene>
    <name evidence="1" type="ORF">GCM10009809_08230</name>
</gene>
<dbReference type="Proteomes" id="UP001501138">
    <property type="component" value="Unassembled WGS sequence"/>
</dbReference>
<organism evidence="1 2">
    <name type="scientific">Isoptericola hypogeus</name>
    <dbReference type="NCBI Taxonomy" id="300179"/>
    <lineage>
        <taxon>Bacteria</taxon>
        <taxon>Bacillati</taxon>
        <taxon>Actinomycetota</taxon>
        <taxon>Actinomycetes</taxon>
        <taxon>Micrococcales</taxon>
        <taxon>Promicromonosporaceae</taxon>
        <taxon>Isoptericola</taxon>
    </lineage>
</organism>
<name>A0ABP4V1F9_9MICO</name>
<comment type="caution">
    <text evidence="1">The sequence shown here is derived from an EMBL/GenBank/DDBJ whole genome shotgun (WGS) entry which is preliminary data.</text>
</comment>
<dbReference type="EMBL" id="BAAAPM010000003">
    <property type="protein sequence ID" value="GAA1714407.1"/>
    <property type="molecule type" value="Genomic_DNA"/>
</dbReference>
<reference evidence="2" key="1">
    <citation type="journal article" date="2019" name="Int. J. Syst. Evol. Microbiol.">
        <title>The Global Catalogue of Microorganisms (GCM) 10K type strain sequencing project: providing services to taxonomists for standard genome sequencing and annotation.</title>
        <authorList>
            <consortium name="The Broad Institute Genomics Platform"/>
            <consortium name="The Broad Institute Genome Sequencing Center for Infectious Disease"/>
            <person name="Wu L."/>
            <person name="Ma J."/>
        </authorList>
    </citation>
    <scope>NUCLEOTIDE SEQUENCE [LARGE SCALE GENOMIC DNA]</scope>
    <source>
        <strain evidence="2">JCM 15589</strain>
    </source>
</reference>
<evidence type="ECO:0000313" key="1">
    <source>
        <dbReference type="EMBL" id="GAA1714407.1"/>
    </source>
</evidence>
<keyword evidence="2" id="KW-1185">Reference proteome</keyword>
<protein>
    <recommendedName>
        <fullName evidence="3">SWIM-type domain-containing protein</fullName>
    </recommendedName>
</protein>
<evidence type="ECO:0000313" key="2">
    <source>
        <dbReference type="Proteomes" id="UP001501138"/>
    </source>
</evidence>
<proteinExistence type="predicted"/>
<accession>A0ABP4V1F9</accession>
<evidence type="ECO:0008006" key="3">
    <source>
        <dbReference type="Google" id="ProtNLM"/>
    </source>
</evidence>